<name>A0A345CP74_9GAMM</name>
<proteinExistence type="predicted"/>
<evidence type="ECO:0000313" key="1">
    <source>
        <dbReference type="EMBL" id="AXF75241.1"/>
    </source>
</evidence>
<dbReference type="AlphaFoldDB" id="A0A345CP74"/>
<dbReference type="Proteomes" id="UP000264980">
    <property type="component" value="Chromosome"/>
</dbReference>
<evidence type="ECO:0000313" key="2">
    <source>
        <dbReference type="Proteomes" id="UP000264980"/>
    </source>
</evidence>
<accession>A0A345CP74</accession>
<protein>
    <submittedName>
        <fullName evidence="1">Uncharacterized protein</fullName>
    </submittedName>
</protein>
<sequence length="62" mass="7573">MQGCERCVTKNKPWEREIFALFYHLWCKHWKVTFIIHDKFSQRYAVFSWGEKEEILFGVSGM</sequence>
<gene>
    <name evidence="1" type="ORF">AV903_02565</name>
</gene>
<dbReference type="EMBL" id="CP013970">
    <property type="protein sequence ID" value="AXF75241.1"/>
    <property type="molecule type" value="Genomic_DNA"/>
</dbReference>
<reference evidence="1 2" key="1">
    <citation type="submission" date="2016-01" db="EMBL/GenBank/DDBJ databases">
        <authorList>
            <person name="Oliw E.H."/>
        </authorList>
    </citation>
    <scope>NUCLEOTIDE SEQUENCE [LARGE SCALE GENOMIC DNA]</scope>
    <source>
        <strain evidence="1 2">MDcuke</strain>
    </source>
</reference>
<organism evidence="1 2">
    <name type="scientific">Erwinia tracheiphila</name>
    <dbReference type="NCBI Taxonomy" id="65700"/>
    <lineage>
        <taxon>Bacteria</taxon>
        <taxon>Pseudomonadati</taxon>
        <taxon>Pseudomonadota</taxon>
        <taxon>Gammaproteobacteria</taxon>
        <taxon>Enterobacterales</taxon>
        <taxon>Erwiniaceae</taxon>
        <taxon>Erwinia</taxon>
    </lineage>
</organism>